<accession>A0A8C4NFA9</accession>
<dbReference type="PROSITE" id="PS51257">
    <property type="entry name" value="PROKAR_LIPOPROTEIN"/>
    <property type="match status" value="1"/>
</dbReference>
<evidence type="ECO:0000313" key="2">
    <source>
        <dbReference type="Ensembl" id="ENSEBUP00000005901.1"/>
    </source>
</evidence>
<dbReference type="AlphaFoldDB" id="A0A8C4NFA9"/>
<evidence type="ECO:0008006" key="4">
    <source>
        <dbReference type="Google" id="ProtNLM"/>
    </source>
</evidence>
<keyword evidence="3" id="KW-1185">Reference proteome</keyword>
<dbReference type="Proteomes" id="UP000694388">
    <property type="component" value="Unplaced"/>
</dbReference>
<name>A0A8C4NFA9_EPTBU</name>
<evidence type="ECO:0000313" key="3">
    <source>
        <dbReference type="Proteomes" id="UP000694388"/>
    </source>
</evidence>
<dbReference type="Ensembl" id="ENSEBUT00000006346.1">
    <property type="protein sequence ID" value="ENSEBUP00000005901.1"/>
    <property type="gene ID" value="ENSEBUG00000003952.1"/>
</dbReference>
<evidence type="ECO:0000256" key="1">
    <source>
        <dbReference type="SAM" id="SignalP"/>
    </source>
</evidence>
<feature type="signal peptide" evidence="1">
    <location>
        <begin position="1"/>
        <end position="19"/>
    </location>
</feature>
<organism evidence="2 3">
    <name type="scientific">Eptatretus burgeri</name>
    <name type="common">Inshore hagfish</name>
    <dbReference type="NCBI Taxonomy" id="7764"/>
    <lineage>
        <taxon>Eukaryota</taxon>
        <taxon>Metazoa</taxon>
        <taxon>Chordata</taxon>
        <taxon>Craniata</taxon>
        <taxon>Vertebrata</taxon>
        <taxon>Cyclostomata</taxon>
        <taxon>Myxini</taxon>
        <taxon>Myxiniformes</taxon>
        <taxon>Myxinidae</taxon>
        <taxon>Eptatretinae</taxon>
        <taxon>Eptatretus</taxon>
    </lineage>
</organism>
<keyword evidence="1" id="KW-0732">Signal</keyword>
<reference evidence="2" key="1">
    <citation type="submission" date="2025-08" db="UniProtKB">
        <authorList>
            <consortium name="Ensembl"/>
        </authorList>
    </citation>
    <scope>IDENTIFICATION</scope>
</reference>
<feature type="chain" id="PRO_5034414184" description="Secreted protein" evidence="1">
    <location>
        <begin position="20"/>
        <end position="112"/>
    </location>
</feature>
<sequence length="112" mass="12406">MKLSLWAYHFAISDRLVVALLLPSFSSCTLCHYRDHPPQVLSVLYLVLVAHVQAYSNGKVTEACHTMKPQHGNPSQPSVIPTLSTHQVSAPQVLANLIFIQLFPSHSMLKTS</sequence>
<protein>
    <recommendedName>
        <fullName evidence="4">Secreted protein</fullName>
    </recommendedName>
</protein>
<reference evidence="2" key="2">
    <citation type="submission" date="2025-09" db="UniProtKB">
        <authorList>
            <consortium name="Ensembl"/>
        </authorList>
    </citation>
    <scope>IDENTIFICATION</scope>
</reference>
<proteinExistence type="predicted"/>